<feature type="compositionally biased region" description="Basic and acidic residues" evidence="1">
    <location>
        <begin position="297"/>
        <end position="321"/>
    </location>
</feature>
<dbReference type="RefSeq" id="WP_209142160.1">
    <property type="nucleotide sequence ID" value="NZ_JAGHKP010000001.1"/>
</dbReference>
<gene>
    <name evidence="2" type="ORF">J7I43_00545</name>
</gene>
<reference evidence="3" key="1">
    <citation type="submission" date="2021-03" db="EMBL/GenBank/DDBJ databases">
        <title>Assistant Professor.</title>
        <authorList>
            <person name="Huq M.A."/>
        </authorList>
    </citation>
    <scope>NUCLEOTIDE SEQUENCE [LARGE SCALE GENOMIC DNA]</scope>
    <source>
        <strain evidence="3">MAH-28</strain>
    </source>
</reference>
<evidence type="ECO:0000256" key="1">
    <source>
        <dbReference type="SAM" id="MobiDB-lite"/>
    </source>
</evidence>
<sequence length="511" mass="58426">MKTNKHIIQKQVFEMRGYSKRPGFEWEQSVADHYRSVIAPGIEECFDALPVTDEHLVIDSIDIDLGVFTHESFVNEGRERLVSLLGEHLLECRRKAVAEKEKQLREMEENPKENVFQKTAPETLPGEQVLELEMAEGEALLYFLKEGNLPWWFTAPENLFTPSVLSNKSIIPRLQQLLRREEAAMIRASRHFPDETMLALLEHFVKDSAIAKRGWEIFSKTAQQYPAVFPFFRQRFWTMWLRAKEEIPHQEAITHLFAPFDEKFIAAMYEACLEVREDEHFEIYAALLEPALTGEKKLPEKGNADEASADGDREKIKRNPGEETPASVISPAEKEIEARGKPALDEAIYVEAAGLVLLHPFFTELFSSTGLWQENRWCSRAAPFKAVQLLSFLTYGEGEMPEYRLAFHKLLTGMDAATPLPTEAPLQPEETATCTELLEAVLRHWPALRNTGVDGLREGFLLRNGKVEQTPDGLKMDVERLAQDVLLARLPWGFSTVKLPWLEPLLTVNWI</sequence>
<evidence type="ECO:0000313" key="2">
    <source>
        <dbReference type="EMBL" id="MBO9150678.1"/>
    </source>
</evidence>
<comment type="caution">
    <text evidence="2">The sequence shown here is derived from an EMBL/GenBank/DDBJ whole genome shotgun (WGS) entry which is preliminary data.</text>
</comment>
<feature type="region of interest" description="Disordered" evidence="1">
    <location>
        <begin position="297"/>
        <end position="334"/>
    </location>
</feature>
<proteinExistence type="predicted"/>
<evidence type="ECO:0000313" key="3">
    <source>
        <dbReference type="Proteomes" id="UP000679126"/>
    </source>
</evidence>
<accession>A0ABS3Y7M7</accession>
<dbReference type="Pfam" id="PF19268">
    <property type="entry name" value="CIS_TMP"/>
    <property type="match status" value="1"/>
</dbReference>
<dbReference type="Proteomes" id="UP000679126">
    <property type="component" value="Unassembled WGS sequence"/>
</dbReference>
<dbReference type="EMBL" id="JAGHKP010000001">
    <property type="protein sequence ID" value="MBO9150678.1"/>
    <property type="molecule type" value="Genomic_DNA"/>
</dbReference>
<keyword evidence="3" id="KW-1185">Reference proteome</keyword>
<dbReference type="InterPro" id="IPR045538">
    <property type="entry name" value="CIS_TMP"/>
</dbReference>
<protein>
    <submittedName>
        <fullName evidence="2">Uncharacterized protein</fullName>
    </submittedName>
</protein>
<name>A0ABS3Y7M7_9BACT</name>
<organism evidence="2 3">
    <name type="scientific">Chitinophaga chungangae</name>
    <dbReference type="NCBI Taxonomy" id="2821488"/>
    <lineage>
        <taxon>Bacteria</taxon>
        <taxon>Pseudomonadati</taxon>
        <taxon>Bacteroidota</taxon>
        <taxon>Chitinophagia</taxon>
        <taxon>Chitinophagales</taxon>
        <taxon>Chitinophagaceae</taxon>
        <taxon>Chitinophaga</taxon>
    </lineage>
</organism>